<name>A0ABQ5QLQ9_9ACTN</name>
<dbReference type="PANTHER" id="PTHR43179">
    <property type="entry name" value="RHAMNOSYLTRANSFERASE WBBL"/>
    <property type="match status" value="1"/>
</dbReference>
<comment type="similarity">
    <text evidence="2">Belongs to the glycosyltransferase 2 family.</text>
</comment>
<organism evidence="5 6">
    <name type="scientific">Phytohabitans aurantiacus</name>
    <dbReference type="NCBI Taxonomy" id="3016789"/>
    <lineage>
        <taxon>Bacteria</taxon>
        <taxon>Bacillati</taxon>
        <taxon>Actinomycetota</taxon>
        <taxon>Actinomycetes</taxon>
        <taxon>Micromonosporales</taxon>
        <taxon>Micromonosporaceae</taxon>
    </lineage>
</organism>
<evidence type="ECO:0000256" key="1">
    <source>
        <dbReference type="ARBA" id="ARBA00004776"/>
    </source>
</evidence>
<evidence type="ECO:0000313" key="6">
    <source>
        <dbReference type="Proteomes" id="UP001144280"/>
    </source>
</evidence>
<evidence type="ECO:0000256" key="4">
    <source>
        <dbReference type="ARBA" id="ARBA00022679"/>
    </source>
</evidence>
<dbReference type="SUPFAM" id="SSF53448">
    <property type="entry name" value="Nucleotide-diphospho-sugar transferases"/>
    <property type="match status" value="1"/>
</dbReference>
<keyword evidence="3" id="KW-0328">Glycosyltransferase</keyword>
<dbReference type="EMBL" id="BSDI01000002">
    <property type="protein sequence ID" value="GLH95283.1"/>
    <property type="molecule type" value="Genomic_DNA"/>
</dbReference>
<comment type="caution">
    <text evidence="5">The sequence shown here is derived from an EMBL/GenBank/DDBJ whole genome shotgun (WGS) entry which is preliminary data.</text>
</comment>
<keyword evidence="6" id="KW-1185">Reference proteome</keyword>
<comment type="pathway">
    <text evidence="1">Cell wall biogenesis; cell wall polysaccharide biosynthesis.</text>
</comment>
<evidence type="ECO:0008006" key="7">
    <source>
        <dbReference type="Google" id="ProtNLM"/>
    </source>
</evidence>
<reference evidence="5" key="1">
    <citation type="submission" date="2022-12" db="EMBL/GenBank/DDBJ databases">
        <title>New Phytohabitans aurantiacus sp. RD004123 nov., an actinomycete isolated from soil.</title>
        <authorList>
            <person name="Triningsih D.W."/>
            <person name="Harunari E."/>
            <person name="Igarashi Y."/>
        </authorList>
    </citation>
    <scope>NUCLEOTIDE SEQUENCE</scope>
    <source>
        <strain evidence="5">RD004123</strain>
    </source>
</reference>
<dbReference type="RefSeq" id="WP_281892248.1">
    <property type="nucleotide sequence ID" value="NZ_BSDI01000002.1"/>
</dbReference>
<keyword evidence="4" id="KW-0808">Transferase</keyword>
<gene>
    <name evidence="5" type="ORF">Pa4123_05550</name>
</gene>
<dbReference type="CDD" id="cd00761">
    <property type="entry name" value="Glyco_tranf_GTA_type"/>
    <property type="match status" value="1"/>
</dbReference>
<evidence type="ECO:0000256" key="2">
    <source>
        <dbReference type="ARBA" id="ARBA00006739"/>
    </source>
</evidence>
<sequence length="465" mass="48870">MRPAVAHHVLGLDPRTRPEVEPLASCGPGVTVLIPTHSDRTHDGGTDRIDTLAHCLRSLAAQPREGALPVSVVIVDGGLASGDADRVRAALRTTGLPHEVVPAPPGPKSAAGTRNAGLAWLAQQPDGSPLVHRHLLFLDDDTALAPGGPAALVDILDRHPEAVAVCPKIVTVASVVEWLDREPPVPAAGAASRALPGSLHDGRYDLLTVTSHGSLVAGRVVGLMVRADLVLGWLRRGGRLFYPSTPRASSEDMLAMATLTRLGQLRAASGVRVADLVRRTPVDTRRQQLAWGYDHGWLAGELGAAGLLDPGLHVLTWDEGIGWRQYRRPDPDRYGYLVNPREVATLGAMLAAAARDGATARSLFGVSAAELGAAAAPLTTLPARLPELLRDAEVRHRPDLPPLVPRRFETLREGLDGLLAHLAGNALGSMAHGLADDGLPAHFLYGLRQGAAGAIALRGEGDGAP</sequence>
<dbReference type="InterPro" id="IPR029044">
    <property type="entry name" value="Nucleotide-diphossugar_trans"/>
</dbReference>
<evidence type="ECO:0000256" key="3">
    <source>
        <dbReference type="ARBA" id="ARBA00022676"/>
    </source>
</evidence>
<proteinExistence type="inferred from homology"/>
<protein>
    <recommendedName>
        <fullName evidence="7">Glycosyltransferase 2-like domain-containing protein</fullName>
    </recommendedName>
</protein>
<dbReference type="PANTHER" id="PTHR43179:SF12">
    <property type="entry name" value="GALACTOFURANOSYLTRANSFERASE GLFT2"/>
    <property type="match status" value="1"/>
</dbReference>
<accession>A0ABQ5QLQ9</accession>
<evidence type="ECO:0000313" key="5">
    <source>
        <dbReference type="EMBL" id="GLH95283.1"/>
    </source>
</evidence>
<dbReference type="Gene3D" id="3.90.550.10">
    <property type="entry name" value="Spore Coat Polysaccharide Biosynthesis Protein SpsA, Chain A"/>
    <property type="match status" value="1"/>
</dbReference>
<dbReference type="Proteomes" id="UP001144280">
    <property type="component" value="Unassembled WGS sequence"/>
</dbReference>